<dbReference type="Pfam" id="PF11288">
    <property type="entry name" value="DUF3089"/>
    <property type="match status" value="1"/>
</dbReference>
<dbReference type="eggNOG" id="COG2267">
    <property type="taxonomic scope" value="Bacteria"/>
</dbReference>
<evidence type="ECO:0000313" key="1">
    <source>
        <dbReference type="EMBL" id="AGH44777.1"/>
    </source>
</evidence>
<dbReference type="HOGENOM" id="CLU_747698_0_0_6"/>
<dbReference type="EMBL" id="CP003837">
    <property type="protein sequence ID" value="AGH44777.1"/>
    <property type="molecule type" value="Genomic_DNA"/>
</dbReference>
<keyword evidence="2" id="KW-1185">Reference proteome</keyword>
<name>K7A5N7_9ALTE</name>
<reference evidence="1 2" key="1">
    <citation type="journal article" date="2013" name="Genome Announc.">
        <title>Complete Genome Sequence of Glaciecola psychrophila Strain 170T.</title>
        <authorList>
            <person name="Yin J."/>
            <person name="Chen J."/>
            <person name="Liu G."/>
            <person name="Yu Y."/>
            <person name="Song L."/>
            <person name="Wang X."/>
            <person name="Qu X."/>
        </authorList>
    </citation>
    <scope>NUCLEOTIDE SEQUENCE [LARGE SCALE GENOMIC DNA]</scope>
    <source>
        <strain evidence="1 2">170</strain>
    </source>
</reference>
<proteinExistence type="predicted"/>
<dbReference type="RefSeq" id="WP_007635298.1">
    <property type="nucleotide sequence ID" value="NC_020514.1"/>
</dbReference>
<gene>
    <name evidence="1" type="ORF">C427_2668</name>
</gene>
<dbReference type="ESTHER" id="9alte-k7a5n7">
    <property type="family name" value="Duf_3089"/>
</dbReference>
<protein>
    <recommendedName>
        <fullName evidence="3">DUF3089 domain-containing protein</fullName>
    </recommendedName>
</protein>
<dbReference type="KEGG" id="gps:C427_2668"/>
<sequence length="334" mass="36760">MPDIQGEENICESDLSSTIVFADGTTQFEESPIAIDQPIDCFYVYPTVSDDIGDNADLVADAEIGVTFIQAARYRSVCRLFVPLYRQKTISSIFTGRYNLPELNEIAYGDVLDAFKHFVANNDGRGFILVGHSQGTEHLIHLIQDQVENDAYLKQRMIAAHLIGFRVAVPNEAETGETFLSTLPCSPENFTRCYVNYSSYRASAPPNAITANFGITDSLDTRSPCTHPVDLGSGLLELDSYFSPSQLVAYNNLADNEAITTPFIKLPGLFSGECIEEDGKGYLAITVNADPDDPRVDDVSDFLPGWGLHRFDVALPHGDLITLADKQAADWLNE</sequence>
<dbReference type="OrthoDB" id="9794645at2"/>
<dbReference type="InterPro" id="IPR021440">
    <property type="entry name" value="DUF3089"/>
</dbReference>
<dbReference type="Proteomes" id="UP000011864">
    <property type="component" value="Chromosome"/>
</dbReference>
<dbReference type="AlphaFoldDB" id="K7A5N7"/>
<evidence type="ECO:0008006" key="3">
    <source>
        <dbReference type="Google" id="ProtNLM"/>
    </source>
</evidence>
<evidence type="ECO:0000313" key="2">
    <source>
        <dbReference type="Proteomes" id="UP000011864"/>
    </source>
</evidence>
<accession>K7A5N7</accession>
<dbReference type="PATRIC" id="fig|1129794.4.peg.2647"/>
<dbReference type="STRING" id="1129794.C427_2668"/>
<organism evidence="1 2">
    <name type="scientific">Paraglaciecola psychrophila 170</name>
    <dbReference type="NCBI Taxonomy" id="1129794"/>
    <lineage>
        <taxon>Bacteria</taxon>
        <taxon>Pseudomonadati</taxon>
        <taxon>Pseudomonadota</taxon>
        <taxon>Gammaproteobacteria</taxon>
        <taxon>Alteromonadales</taxon>
        <taxon>Alteromonadaceae</taxon>
        <taxon>Paraglaciecola</taxon>
    </lineage>
</organism>